<feature type="compositionally biased region" description="Low complexity" evidence="1">
    <location>
        <begin position="81"/>
        <end position="92"/>
    </location>
</feature>
<accession>A0A699L5V5</accession>
<comment type="caution">
    <text evidence="2">The sequence shown here is derived from an EMBL/GenBank/DDBJ whole genome shotgun (WGS) entry which is preliminary data.</text>
</comment>
<feature type="non-terminal residue" evidence="2">
    <location>
        <position position="1"/>
    </location>
</feature>
<dbReference type="EMBL" id="BKCJ010578329">
    <property type="protein sequence ID" value="GFB21943.1"/>
    <property type="molecule type" value="Genomic_DNA"/>
</dbReference>
<feature type="region of interest" description="Disordered" evidence="1">
    <location>
        <begin position="39"/>
        <end position="100"/>
    </location>
</feature>
<sequence>EIVTHWFTLIVLSALRRSDNENMLSLVILILRITYPLPSHQPPPPPPPADPSGTSGAPRTFGSQVTPPPPPPPPTSTNQDSPSTGSAAPSPAKTVATTKHQAWSMPDVTLKPLVSLTPEDLDLDEAMGPDEQAQLSDEEDIGSAHIPTVNLRQGWWKPFEEERPATPEPAWSIRSSDVPVLSNNWASTLASNYSPPPEDSLLAQTGDITSFMDWFCKRRGITKLKPQDLEGPAYEIVKVFHPDVIHLQYQMKECHKLLNDSVDDPILRHNVSKPLPFEESNL</sequence>
<feature type="compositionally biased region" description="Polar residues" evidence="1">
    <location>
        <begin position="52"/>
        <end position="65"/>
    </location>
</feature>
<evidence type="ECO:0000313" key="2">
    <source>
        <dbReference type="EMBL" id="GFB21943.1"/>
    </source>
</evidence>
<feature type="compositionally biased region" description="Pro residues" evidence="1">
    <location>
        <begin position="39"/>
        <end position="50"/>
    </location>
</feature>
<dbReference type="SUPFAM" id="SSF101447">
    <property type="entry name" value="Formin homology 2 domain (FH2 domain)"/>
    <property type="match status" value="1"/>
</dbReference>
<feature type="compositionally biased region" description="Pro residues" evidence="1">
    <location>
        <begin position="66"/>
        <end position="75"/>
    </location>
</feature>
<proteinExistence type="predicted"/>
<reference evidence="2" key="1">
    <citation type="journal article" date="2019" name="Sci. Rep.">
        <title>Draft genome of Tanacetum cinerariifolium, the natural source of mosquito coil.</title>
        <authorList>
            <person name="Yamashiro T."/>
            <person name="Shiraishi A."/>
            <person name="Satake H."/>
            <person name="Nakayama K."/>
        </authorList>
    </citation>
    <scope>NUCLEOTIDE SEQUENCE</scope>
</reference>
<dbReference type="AlphaFoldDB" id="A0A699L5V5"/>
<protein>
    <submittedName>
        <fullName evidence="2">Uncharacterized protein</fullName>
    </submittedName>
</protein>
<name>A0A699L5V5_TANCI</name>
<gene>
    <name evidence="2" type="ORF">Tci_693914</name>
</gene>
<organism evidence="2">
    <name type="scientific">Tanacetum cinerariifolium</name>
    <name type="common">Dalmatian daisy</name>
    <name type="synonym">Chrysanthemum cinerariifolium</name>
    <dbReference type="NCBI Taxonomy" id="118510"/>
    <lineage>
        <taxon>Eukaryota</taxon>
        <taxon>Viridiplantae</taxon>
        <taxon>Streptophyta</taxon>
        <taxon>Embryophyta</taxon>
        <taxon>Tracheophyta</taxon>
        <taxon>Spermatophyta</taxon>
        <taxon>Magnoliopsida</taxon>
        <taxon>eudicotyledons</taxon>
        <taxon>Gunneridae</taxon>
        <taxon>Pentapetalae</taxon>
        <taxon>asterids</taxon>
        <taxon>campanulids</taxon>
        <taxon>Asterales</taxon>
        <taxon>Asteraceae</taxon>
        <taxon>Asteroideae</taxon>
        <taxon>Anthemideae</taxon>
        <taxon>Anthemidinae</taxon>
        <taxon>Tanacetum</taxon>
    </lineage>
</organism>
<evidence type="ECO:0000256" key="1">
    <source>
        <dbReference type="SAM" id="MobiDB-lite"/>
    </source>
</evidence>